<evidence type="ECO:0000256" key="5">
    <source>
        <dbReference type="ARBA" id="ARBA00040603"/>
    </source>
</evidence>
<dbReference type="InterPro" id="IPR050984">
    <property type="entry name" value="Gfo/Idh/MocA_domain"/>
</dbReference>
<dbReference type="EMBL" id="OV696693">
    <property type="protein sequence ID" value="CAH1272263.1"/>
    <property type="molecule type" value="Genomic_DNA"/>
</dbReference>
<feature type="domain" description="GFO/IDH/MocA-like oxidoreductase" evidence="12">
    <location>
        <begin position="133"/>
        <end position="248"/>
    </location>
</feature>
<name>A0A8K0AAC9_BRALA</name>
<comment type="catalytic activity">
    <reaction evidence="10">
        <text>D-xylose + NADP(+) = D-xylono-1,5-lactone + NADPH + H(+)</text>
        <dbReference type="Rhea" id="RHEA:22000"/>
        <dbReference type="ChEBI" id="CHEBI:15378"/>
        <dbReference type="ChEBI" id="CHEBI:15867"/>
        <dbReference type="ChEBI" id="CHEBI:53455"/>
        <dbReference type="ChEBI" id="CHEBI:57783"/>
        <dbReference type="ChEBI" id="CHEBI:58349"/>
        <dbReference type="EC" id="1.1.1.179"/>
    </reaction>
</comment>
<accession>A0A8K0AAC9</accession>
<evidence type="ECO:0000256" key="6">
    <source>
        <dbReference type="ARBA" id="ARBA00042926"/>
    </source>
</evidence>
<dbReference type="Proteomes" id="UP000838412">
    <property type="component" value="Chromosome 8"/>
</dbReference>
<dbReference type="SUPFAM" id="SSF51735">
    <property type="entry name" value="NAD(P)-binding Rossmann-fold domains"/>
    <property type="match status" value="1"/>
</dbReference>
<proteinExistence type="inferred from homology"/>
<dbReference type="GO" id="GO:0000166">
    <property type="term" value="F:nucleotide binding"/>
    <property type="evidence" value="ECO:0007669"/>
    <property type="project" value="InterPro"/>
</dbReference>
<evidence type="ECO:0000259" key="11">
    <source>
        <dbReference type="Pfam" id="PF01408"/>
    </source>
</evidence>
<reference evidence="13" key="1">
    <citation type="submission" date="2022-01" db="EMBL/GenBank/DDBJ databases">
        <authorList>
            <person name="Braso-Vives M."/>
        </authorList>
    </citation>
    <scope>NUCLEOTIDE SEQUENCE</scope>
</reference>
<evidence type="ECO:0000259" key="12">
    <source>
        <dbReference type="Pfam" id="PF22725"/>
    </source>
</evidence>
<dbReference type="Gene3D" id="3.40.50.720">
    <property type="entry name" value="NAD(P)-binding Rossmann-like Domain"/>
    <property type="match status" value="1"/>
</dbReference>
<dbReference type="Pfam" id="PF22725">
    <property type="entry name" value="GFO_IDH_MocA_C3"/>
    <property type="match status" value="1"/>
</dbReference>
<evidence type="ECO:0000313" key="13">
    <source>
        <dbReference type="EMBL" id="CAH1272263.1"/>
    </source>
</evidence>
<dbReference type="EC" id="1.1.1.179" evidence="4"/>
<organism evidence="13 14">
    <name type="scientific">Branchiostoma lanceolatum</name>
    <name type="common">Common lancelet</name>
    <name type="synonym">Amphioxus lanceolatum</name>
    <dbReference type="NCBI Taxonomy" id="7740"/>
    <lineage>
        <taxon>Eukaryota</taxon>
        <taxon>Metazoa</taxon>
        <taxon>Chordata</taxon>
        <taxon>Cephalochordata</taxon>
        <taxon>Leptocardii</taxon>
        <taxon>Amphioxiformes</taxon>
        <taxon>Branchiostomatidae</taxon>
        <taxon>Branchiostoma</taxon>
    </lineage>
</organism>
<evidence type="ECO:0000256" key="10">
    <source>
        <dbReference type="ARBA" id="ARBA00049233"/>
    </source>
</evidence>
<dbReference type="OrthoDB" id="2129491at2759"/>
<keyword evidence="2" id="KW-0560">Oxidoreductase</keyword>
<evidence type="ECO:0000256" key="8">
    <source>
        <dbReference type="ARBA" id="ARBA00043025"/>
    </source>
</evidence>
<gene>
    <name evidence="13" type="primary">DHDH</name>
    <name evidence="13" type="ORF">BLAG_LOCUS23957</name>
</gene>
<comment type="similarity">
    <text evidence="1">Belongs to the Gfo/Idh/MocA family.</text>
</comment>
<dbReference type="GO" id="GO:0047837">
    <property type="term" value="F:D-xylose 1-dehydrogenase (NADP+) activity"/>
    <property type="evidence" value="ECO:0007669"/>
    <property type="project" value="UniProtKB-EC"/>
</dbReference>
<dbReference type="PANTHER" id="PTHR22604:SF105">
    <property type="entry name" value="TRANS-1,2-DIHYDROBENZENE-1,2-DIOL DEHYDROGENASE"/>
    <property type="match status" value="1"/>
</dbReference>
<evidence type="ECO:0000256" key="4">
    <source>
        <dbReference type="ARBA" id="ARBA00038984"/>
    </source>
</evidence>
<dbReference type="SUPFAM" id="SSF55347">
    <property type="entry name" value="Glyceraldehyde-3-phosphate dehydrogenase-like, C-terminal domain"/>
    <property type="match status" value="1"/>
</dbReference>
<comment type="catalytic activity">
    <reaction evidence="9">
        <text>(1R,2R)-1,2-dihydrobenzene-1,2-diol + NADP(+) = catechol + NADPH + H(+)</text>
        <dbReference type="Rhea" id="RHEA:16729"/>
        <dbReference type="ChEBI" id="CHEBI:10702"/>
        <dbReference type="ChEBI" id="CHEBI:15378"/>
        <dbReference type="ChEBI" id="CHEBI:18135"/>
        <dbReference type="ChEBI" id="CHEBI:57783"/>
        <dbReference type="ChEBI" id="CHEBI:58349"/>
        <dbReference type="EC" id="1.3.1.20"/>
    </reaction>
</comment>
<evidence type="ECO:0000256" key="1">
    <source>
        <dbReference type="ARBA" id="ARBA00010928"/>
    </source>
</evidence>
<dbReference type="Gene3D" id="3.30.360.10">
    <property type="entry name" value="Dihydrodipicolinate Reductase, domain 2"/>
    <property type="match status" value="1"/>
</dbReference>
<evidence type="ECO:0000256" key="9">
    <source>
        <dbReference type="ARBA" id="ARBA00047423"/>
    </source>
</evidence>
<dbReference type="AlphaFoldDB" id="A0A8K0AAC9"/>
<dbReference type="EC" id="1.3.1.20" evidence="3"/>
<dbReference type="GO" id="GO:0047115">
    <property type="term" value="F:trans-1,2-dihydrobenzene-1,2-diol dehydrogenase activity"/>
    <property type="evidence" value="ECO:0007669"/>
    <property type="project" value="UniProtKB-EC"/>
</dbReference>
<dbReference type="InterPro" id="IPR000683">
    <property type="entry name" value="Gfo/Idh/MocA-like_OxRdtase_N"/>
</dbReference>
<evidence type="ECO:0000313" key="14">
    <source>
        <dbReference type="Proteomes" id="UP000838412"/>
    </source>
</evidence>
<sequence length="343" mass="37971">MAPTRWGIVSAGKISNDFKVALDTLSEDEHQVVAVAARSLERAEQFAKTHSIPSAYGSYAELAAQKDIDVVYIGATHPQHASVTTMMLRAGKPVLCEKPRSVSSREVRQMTSLAEKNNLFFMEAVWSRFFPVYDKVREILDSGELGEVKMVTASFGINFDGVQRFRDRSLTEGSLVELGIYPIQFTTMVFGGEEPQDVTATGQLIDTGVDEAATIVLKYSNNRMAVLTCSMSTTLSQEAHVYGTKTSFKIPNFWCPTEVITPDRSHSFPLPRPEKPLNYFNSTGLRFEAMEVRRCLQDGLSESPLLTHAMSLQIARILDRARRAVGTGFVHVSGAFTFDTAHA</sequence>
<feature type="domain" description="Gfo/Idh/MocA-like oxidoreductase N-terminal" evidence="11">
    <location>
        <begin position="5"/>
        <end position="122"/>
    </location>
</feature>
<protein>
    <recommendedName>
        <fullName evidence="5">Trans-1,2-dihydrobenzene-1,2-diol dehydrogenase</fullName>
        <ecNumber evidence="4">1.1.1.179</ecNumber>
        <ecNumber evidence="3">1.3.1.20</ecNumber>
    </recommendedName>
    <alternativeName>
        <fullName evidence="8">D-xylose 1-dehydrogenase</fullName>
    </alternativeName>
    <alternativeName>
        <fullName evidence="7">D-xylose-NADP dehydrogenase</fullName>
    </alternativeName>
    <alternativeName>
        <fullName evidence="6">Dimeric dihydrodiol dehydrogenase</fullName>
    </alternativeName>
</protein>
<dbReference type="PANTHER" id="PTHR22604">
    <property type="entry name" value="OXIDOREDUCTASES"/>
    <property type="match status" value="1"/>
</dbReference>
<evidence type="ECO:0000256" key="7">
    <source>
        <dbReference type="ARBA" id="ARBA00042988"/>
    </source>
</evidence>
<dbReference type="Pfam" id="PF01408">
    <property type="entry name" value="GFO_IDH_MocA"/>
    <property type="match status" value="1"/>
</dbReference>
<evidence type="ECO:0000256" key="3">
    <source>
        <dbReference type="ARBA" id="ARBA00038853"/>
    </source>
</evidence>
<keyword evidence="14" id="KW-1185">Reference proteome</keyword>
<dbReference type="InterPro" id="IPR036291">
    <property type="entry name" value="NAD(P)-bd_dom_sf"/>
</dbReference>
<evidence type="ECO:0000256" key="2">
    <source>
        <dbReference type="ARBA" id="ARBA00023002"/>
    </source>
</evidence>
<dbReference type="InterPro" id="IPR055170">
    <property type="entry name" value="GFO_IDH_MocA-like_dom"/>
</dbReference>